<proteinExistence type="predicted"/>
<sequence>MTSFSDQVTREHYLDQHLHYLTCLAVFEDDLHQRFVGHGYKFTQNILALLVFSFDGFLSGDMDTMNDLASSLAPALATWDLEGYRFKLSCRQAWQLAYYQGITPIRKNFQESVSPSLIPNYLPAEILAHANRAQAQRKVIFDIPAEMATRAKPRKCTHSEGRVSDSAFQDFERSANASGGLTAKPIAFPQNLFFTLGRKGEIAEPTARPAEIATDILSTTKLNQTCQSCRHSKVHSNVYISYILTIVLNLCFSFMTIPD</sequence>
<dbReference type="AlphaFoldDB" id="A0A4S8KZ15"/>
<keyword evidence="1" id="KW-0472">Membrane</keyword>
<accession>A0A4S8KZ15</accession>
<keyword evidence="1" id="KW-1133">Transmembrane helix</keyword>
<dbReference type="Proteomes" id="UP000297245">
    <property type="component" value="Unassembled WGS sequence"/>
</dbReference>
<evidence type="ECO:0000313" key="2">
    <source>
        <dbReference type="EMBL" id="THU81220.1"/>
    </source>
</evidence>
<reference evidence="2 3" key="1">
    <citation type="journal article" date="2019" name="Nat. Ecol. Evol.">
        <title>Megaphylogeny resolves global patterns of mushroom evolution.</title>
        <authorList>
            <person name="Varga T."/>
            <person name="Krizsan K."/>
            <person name="Foldi C."/>
            <person name="Dima B."/>
            <person name="Sanchez-Garcia M."/>
            <person name="Sanchez-Ramirez S."/>
            <person name="Szollosi G.J."/>
            <person name="Szarkandi J.G."/>
            <person name="Papp V."/>
            <person name="Albert L."/>
            <person name="Andreopoulos W."/>
            <person name="Angelini C."/>
            <person name="Antonin V."/>
            <person name="Barry K.W."/>
            <person name="Bougher N.L."/>
            <person name="Buchanan P."/>
            <person name="Buyck B."/>
            <person name="Bense V."/>
            <person name="Catcheside P."/>
            <person name="Chovatia M."/>
            <person name="Cooper J."/>
            <person name="Damon W."/>
            <person name="Desjardin D."/>
            <person name="Finy P."/>
            <person name="Geml J."/>
            <person name="Haridas S."/>
            <person name="Hughes K."/>
            <person name="Justo A."/>
            <person name="Karasinski D."/>
            <person name="Kautmanova I."/>
            <person name="Kiss B."/>
            <person name="Kocsube S."/>
            <person name="Kotiranta H."/>
            <person name="LaButti K.M."/>
            <person name="Lechner B.E."/>
            <person name="Liimatainen K."/>
            <person name="Lipzen A."/>
            <person name="Lukacs Z."/>
            <person name="Mihaltcheva S."/>
            <person name="Morgado L.N."/>
            <person name="Niskanen T."/>
            <person name="Noordeloos M.E."/>
            <person name="Ohm R.A."/>
            <person name="Ortiz-Santana B."/>
            <person name="Ovrebo C."/>
            <person name="Racz N."/>
            <person name="Riley R."/>
            <person name="Savchenko A."/>
            <person name="Shiryaev A."/>
            <person name="Soop K."/>
            <person name="Spirin V."/>
            <person name="Szebenyi C."/>
            <person name="Tomsovsky M."/>
            <person name="Tulloss R.E."/>
            <person name="Uehling J."/>
            <person name="Grigoriev I.V."/>
            <person name="Vagvolgyi C."/>
            <person name="Papp T."/>
            <person name="Martin F.M."/>
            <person name="Miettinen O."/>
            <person name="Hibbett D.S."/>
            <person name="Nagy L.G."/>
        </authorList>
    </citation>
    <scope>NUCLEOTIDE SEQUENCE [LARGE SCALE GENOMIC DNA]</scope>
    <source>
        <strain evidence="2 3">CBS 962.96</strain>
    </source>
</reference>
<protein>
    <submittedName>
        <fullName evidence="2">Uncharacterized protein</fullName>
    </submittedName>
</protein>
<feature type="transmembrane region" description="Helical" evidence="1">
    <location>
        <begin position="239"/>
        <end position="257"/>
    </location>
</feature>
<gene>
    <name evidence="2" type="ORF">K435DRAFT_478312</name>
</gene>
<evidence type="ECO:0000313" key="3">
    <source>
        <dbReference type="Proteomes" id="UP000297245"/>
    </source>
</evidence>
<evidence type="ECO:0000256" key="1">
    <source>
        <dbReference type="SAM" id="Phobius"/>
    </source>
</evidence>
<dbReference type="EMBL" id="ML179828">
    <property type="protein sequence ID" value="THU81220.1"/>
    <property type="molecule type" value="Genomic_DNA"/>
</dbReference>
<keyword evidence="3" id="KW-1185">Reference proteome</keyword>
<name>A0A4S8KZ15_DENBC</name>
<organism evidence="2 3">
    <name type="scientific">Dendrothele bispora (strain CBS 962.96)</name>
    <dbReference type="NCBI Taxonomy" id="1314807"/>
    <lineage>
        <taxon>Eukaryota</taxon>
        <taxon>Fungi</taxon>
        <taxon>Dikarya</taxon>
        <taxon>Basidiomycota</taxon>
        <taxon>Agaricomycotina</taxon>
        <taxon>Agaricomycetes</taxon>
        <taxon>Agaricomycetidae</taxon>
        <taxon>Agaricales</taxon>
        <taxon>Agaricales incertae sedis</taxon>
        <taxon>Dendrothele</taxon>
    </lineage>
</organism>
<keyword evidence="1" id="KW-0812">Transmembrane</keyword>